<keyword evidence="1" id="KW-1133">Transmembrane helix</keyword>
<feature type="transmembrane region" description="Helical" evidence="1">
    <location>
        <begin position="171"/>
        <end position="193"/>
    </location>
</feature>
<feature type="transmembrane region" description="Helical" evidence="1">
    <location>
        <begin position="134"/>
        <end position="165"/>
    </location>
</feature>
<dbReference type="RefSeq" id="WP_344200543.1">
    <property type="nucleotide sequence ID" value="NZ_BAAAME010000004.1"/>
</dbReference>
<evidence type="ECO:0000256" key="1">
    <source>
        <dbReference type="SAM" id="Phobius"/>
    </source>
</evidence>
<keyword evidence="1" id="KW-0812">Transmembrane</keyword>
<evidence type="ECO:0000313" key="3">
    <source>
        <dbReference type="Proteomes" id="UP001501057"/>
    </source>
</evidence>
<gene>
    <name evidence="2" type="ORF">GCM10009710_18980</name>
</gene>
<keyword evidence="1" id="KW-0472">Membrane</keyword>
<reference evidence="3" key="1">
    <citation type="journal article" date="2019" name="Int. J. Syst. Evol. Microbiol.">
        <title>The Global Catalogue of Microorganisms (GCM) 10K type strain sequencing project: providing services to taxonomists for standard genome sequencing and annotation.</title>
        <authorList>
            <consortium name="The Broad Institute Genomics Platform"/>
            <consortium name="The Broad Institute Genome Sequencing Center for Infectious Disease"/>
            <person name="Wu L."/>
            <person name="Ma J."/>
        </authorList>
    </citation>
    <scope>NUCLEOTIDE SEQUENCE [LARGE SCALE GENOMIC DNA]</scope>
    <source>
        <strain evidence="3">JCM 13518</strain>
    </source>
</reference>
<dbReference type="Proteomes" id="UP001501057">
    <property type="component" value="Unassembled WGS sequence"/>
</dbReference>
<protein>
    <submittedName>
        <fullName evidence="2">Uncharacterized protein</fullName>
    </submittedName>
</protein>
<accession>A0ABP4VYA4</accession>
<organism evidence="2 3">
    <name type="scientific">Aeromicrobium alkaliterrae</name>
    <dbReference type="NCBI Taxonomy" id="302168"/>
    <lineage>
        <taxon>Bacteria</taxon>
        <taxon>Bacillati</taxon>
        <taxon>Actinomycetota</taxon>
        <taxon>Actinomycetes</taxon>
        <taxon>Propionibacteriales</taxon>
        <taxon>Nocardioidaceae</taxon>
        <taxon>Aeromicrobium</taxon>
    </lineage>
</organism>
<evidence type="ECO:0000313" key="2">
    <source>
        <dbReference type="EMBL" id="GAA1738883.1"/>
    </source>
</evidence>
<comment type="caution">
    <text evidence="2">The sequence shown here is derived from an EMBL/GenBank/DDBJ whole genome shotgun (WGS) entry which is preliminary data.</text>
</comment>
<sequence length="196" mass="19482">MTTSQQAATATLTDLAHERGAEVSVDGPRVTLRIADGAAATGLTGAVAVRAEIVVTLGGGGRYVVTVRQGDASGGVTPGGLTGSASWSSHSGTVSSRRIEKGVGPGGAYDLGFDTRPWTEEIQRRLAPLGYAPASVGAVVGAILWLVLGGLLLGGALALGIVGGILGSPLLLGLLAVPLVLGLAALALGFLALRRR</sequence>
<keyword evidence="3" id="KW-1185">Reference proteome</keyword>
<name>A0ABP4VYA4_9ACTN</name>
<proteinExistence type="predicted"/>
<dbReference type="EMBL" id="BAAAME010000004">
    <property type="protein sequence ID" value="GAA1738883.1"/>
    <property type="molecule type" value="Genomic_DNA"/>
</dbReference>